<dbReference type="Proteomes" id="UP000588491">
    <property type="component" value="Unassembled WGS sequence"/>
</dbReference>
<dbReference type="RefSeq" id="WP_169189365.1">
    <property type="nucleotide sequence ID" value="NZ_JABBPK010000001.1"/>
</dbReference>
<proteinExistence type="predicted"/>
<feature type="transmembrane region" description="Helical" evidence="1">
    <location>
        <begin position="9"/>
        <end position="31"/>
    </location>
</feature>
<evidence type="ECO:0000313" key="3">
    <source>
        <dbReference type="Proteomes" id="UP000588491"/>
    </source>
</evidence>
<organism evidence="2 3">
    <name type="scientific">Niallia alba</name>
    <dbReference type="NCBI Taxonomy" id="2729105"/>
    <lineage>
        <taxon>Bacteria</taxon>
        <taxon>Bacillati</taxon>
        <taxon>Bacillota</taxon>
        <taxon>Bacilli</taxon>
        <taxon>Bacillales</taxon>
        <taxon>Bacillaceae</taxon>
        <taxon>Niallia</taxon>
    </lineage>
</organism>
<sequence length="152" mass="17598">MRIIFKRKLIAASFTCSLYTILLGLLVPDLIDSKATYFQSVITSISIYFLYTIPAIFVYGLFTSFVSDKIGELLARKTGENNFAWHISLLLHLLFGSVLLFISLPAALLFYLIDRLLRKKDRFFTWTHSLLSIALPIFLWLLTMVNEWFSIF</sequence>
<feature type="transmembrane region" description="Helical" evidence="1">
    <location>
        <begin position="37"/>
        <end position="62"/>
    </location>
</feature>
<comment type="caution">
    <text evidence="2">The sequence shown here is derived from an EMBL/GenBank/DDBJ whole genome shotgun (WGS) entry which is preliminary data.</text>
</comment>
<evidence type="ECO:0000256" key="1">
    <source>
        <dbReference type="SAM" id="Phobius"/>
    </source>
</evidence>
<feature type="transmembrane region" description="Helical" evidence="1">
    <location>
        <begin position="83"/>
        <end position="111"/>
    </location>
</feature>
<dbReference type="EMBL" id="JABBPK010000001">
    <property type="protein sequence ID" value="NMO79647.1"/>
    <property type="molecule type" value="Genomic_DNA"/>
</dbReference>
<evidence type="ECO:0000313" key="2">
    <source>
        <dbReference type="EMBL" id="NMO79647.1"/>
    </source>
</evidence>
<feature type="transmembrane region" description="Helical" evidence="1">
    <location>
        <begin position="123"/>
        <end position="142"/>
    </location>
</feature>
<keyword evidence="1" id="KW-0472">Membrane</keyword>
<name>A0A7Y0KBZ1_9BACI</name>
<keyword evidence="3" id="KW-1185">Reference proteome</keyword>
<reference evidence="2 3" key="1">
    <citation type="submission" date="2020-04" db="EMBL/GenBank/DDBJ databases">
        <title>Bacillus sp. UniB3 isolated from commercial digestive syrup.</title>
        <authorList>
            <person name="Thorat V."/>
            <person name="Kirdat K."/>
            <person name="Tiwarekar B."/>
            <person name="Yadav A."/>
        </authorList>
    </citation>
    <scope>NUCLEOTIDE SEQUENCE [LARGE SCALE GENOMIC DNA]</scope>
    <source>
        <strain evidence="2 3">UniB3</strain>
    </source>
</reference>
<keyword evidence="1" id="KW-1133">Transmembrane helix</keyword>
<dbReference type="AlphaFoldDB" id="A0A7Y0KBZ1"/>
<keyword evidence="1" id="KW-0812">Transmembrane</keyword>
<accession>A0A7Y0KBZ1</accession>
<protein>
    <submittedName>
        <fullName evidence="2">Uncharacterized protein</fullName>
    </submittedName>
</protein>
<gene>
    <name evidence="2" type="ORF">HHU08_22215</name>
</gene>